<accession>A0A327QCI1</accession>
<feature type="chain" id="PRO_5016408251" evidence="1">
    <location>
        <begin position="21"/>
        <end position="307"/>
    </location>
</feature>
<proteinExistence type="predicted"/>
<organism evidence="2 3">
    <name type="scientific">Chitinophaga skermanii</name>
    <dbReference type="NCBI Taxonomy" id="331697"/>
    <lineage>
        <taxon>Bacteria</taxon>
        <taxon>Pseudomonadati</taxon>
        <taxon>Bacteroidota</taxon>
        <taxon>Chitinophagia</taxon>
        <taxon>Chitinophagales</taxon>
        <taxon>Chitinophagaceae</taxon>
        <taxon>Chitinophaga</taxon>
    </lineage>
</organism>
<dbReference type="OrthoDB" id="646864at2"/>
<evidence type="ECO:0000313" key="3">
    <source>
        <dbReference type="Proteomes" id="UP000249547"/>
    </source>
</evidence>
<feature type="signal peptide" evidence="1">
    <location>
        <begin position="1"/>
        <end position="20"/>
    </location>
</feature>
<keyword evidence="1" id="KW-0732">Signal</keyword>
<keyword evidence="3" id="KW-1185">Reference proteome</keyword>
<evidence type="ECO:0000256" key="1">
    <source>
        <dbReference type="SAM" id="SignalP"/>
    </source>
</evidence>
<gene>
    <name evidence="2" type="ORF">LX64_03378</name>
</gene>
<dbReference type="AlphaFoldDB" id="A0A327QCI1"/>
<reference evidence="2 3" key="1">
    <citation type="submission" date="2018-06" db="EMBL/GenBank/DDBJ databases">
        <title>Genomic Encyclopedia of Archaeal and Bacterial Type Strains, Phase II (KMG-II): from individual species to whole genera.</title>
        <authorList>
            <person name="Goeker M."/>
        </authorList>
    </citation>
    <scope>NUCLEOTIDE SEQUENCE [LARGE SCALE GENOMIC DNA]</scope>
    <source>
        <strain evidence="2 3">DSM 23857</strain>
    </source>
</reference>
<sequence length="307" mass="33397">MKSTFLYISLLAILLLNACAKDPFKGVESNERSIEAITLGGDLVQIGPATIDRTAAKASVKVLVQPNTDFSKVVAQVQTSYKANISPANGQQLDFTANNNQYKFTITSEAGSKRDWTVEIIPFTETILGKYSIQNLVVYGGTGPEYGGGGVMKMTDKPWVWPTTGGPAAELDNTLEFTFTGITPDGKTTGKVVNSAGADGLYANFLFTNPATDVNNLYRVIPKGESTWERDYSNNTVTFIDANGKRTTALFSGARTIDLGNGLSKTIANSAFEFTLSGVDDWGNIYSDFDKFVKRPRKFWVDVKTQP</sequence>
<dbReference type="RefSeq" id="WP_111598813.1">
    <property type="nucleotide sequence ID" value="NZ_QLLL01000006.1"/>
</dbReference>
<protein>
    <submittedName>
        <fullName evidence="2">Uncharacterized protein</fullName>
    </submittedName>
</protein>
<evidence type="ECO:0000313" key="2">
    <source>
        <dbReference type="EMBL" id="RAJ02366.1"/>
    </source>
</evidence>
<dbReference type="Proteomes" id="UP000249547">
    <property type="component" value="Unassembled WGS sequence"/>
</dbReference>
<name>A0A327QCI1_9BACT</name>
<comment type="caution">
    <text evidence="2">The sequence shown here is derived from an EMBL/GenBank/DDBJ whole genome shotgun (WGS) entry which is preliminary data.</text>
</comment>
<dbReference type="EMBL" id="QLLL01000006">
    <property type="protein sequence ID" value="RAJ02366.1"/>
    <property type="molecule type" value="Genomic_DNA"/>
</dbReference>
<dbReference type="Gene3D" id="2.60.40.2340">
    <property type="match status" value="1"/>
</dbReference>